<keyword evidence="2" id="KW-1185">Reference proteome</keyword>
<evidence type="ECO:0000313" key="2">
    <source>
        <dbReference type="Proteomes" id="UP000789366"/>
    </source>
</evidence>
<proteinExistence type="predicted"/>
<organism evidence="1 2">
    <name type="scientific">Cetraspora pellucida</name>
    <dbReference type="NCBI Taxonomy" id="1433469"/>
    <lineage>
        <taxon>Eukaryota</taxon>
        <taxon>Fungi</taxon>
        <taxon>Fungi incertae sedis</taxon>
        <taxon>Mucoromycota</taxon>
        <taxon>Glomeromycotina</taxon>
        <taxon>Glomeromycetes</taxon>
        <taxon>Diversisporales</taxon>
        <taxon>Gigasporaceae</taxon>
        <taxon>Cetraspora</taxon>
    </lineage>
</organism>
<protein>
    <submittedName>
        <fullName evidence="1">8403_t:CDS:1</fullName>
    </submittedName>
</protein>
<comment type="caution">
    <text evidence="1">The sequence shown here is derived from an EMBL/GenBank/DDBJ whole genome shotgun (WGS) entry which is preliminary data.</text>
</comment>
<accession>A0ACA9ML04</accession>
<sequence length="161" mass="18872">MQTFRILKDSYLDETTTAIWHIFISQLDQKITKAWMMARISFEVIKNPFIKDMFKEFLHAYNTSLRTTLSGRLLDEEIAHVNHAIDNDIDKADHLTLDAYIHIDIDIILNYIISFEEWISLAQFILIFNKTGPLMSFNSILVLKMGFKPLAILRKLNYIMS</sequence>
<name>A0ACA9ML04_9GLOM</name>
<gene>
    <name evidence="1" type="ORF">SPELUC_LOCUS6990</name>
</gene>
<dbReference type="Proteomes" id="UP000789366">
    <property type="component" value="Unassembled WGS sequence"/>
</dbReference>
<reference evidence="1" key="1">
    <citation type="submission" date="2021-06" db="EMBL/GenBank/DDBJ databases">
        <authorList>
            <person name="Kallberg Y."/>
            <person name="Tangrot J."/>
            <person name="Rosling A."/>
        </authorList>
    </citation>
    <scope>NUCLEOTIDE SEQUENCE</scope>
    <source>
        <strain evidence="1">28 12/20/2015</strain>
    </source>
</reference>
<evidence type="ECO:0000313" key="1">
    <source>
        <dbReference type="EMBL" id="CAG8597668.1"/>
    </source>
</evidence>
<dbReference type="EMBL" id="CAJVPW010008827">
    <property type="protein sequence ID" value="CAG8597668.1"/>
    <property type="molecule type" value="Genomic_DNA"/>
</dbReference>